<feature type="transmembrane region" description="Helical" evidence="2">
    <location>
        <begin position="153"/>
        <end position="175"/>
    </location>
</feature>
<accession>A0A3R7LS69</accession>
<reference evidence="3 4" key="1">
    <citation type="submission" date="2018-04" db="EMBL/GenBank/DDBJ databases">
        <authorList>
            <person name="Zhang X."/>
            <person name="Yuan J."/>
            <person name="Li F."/>
            <person name="Xiang J."/>
        </authorList>
    </citation>
    <scope>NUCLEOTIDE SEQUENCE [LARGE SCALE GENOMIC DNA]</scope>
    <source>
        <tissue evidence="3">Muscle</tissue>
    </source>
</reference>
<evidence type="ECO:0000256" key="2">
    <source>
        <dbReference type="SAM" id="Phobius"/>
    </source>
</evidence>
<evidence type="ECO:0000313" key="4">
    <source>
        <dbReference type="Proteomes" id="UP000283509"/>
    </source>
</evidence>
<keyword evidence="2" id="KW-0472">Membrane</keyword>
<feature type="transmembrane region" description="Helical" evidence="2">
    <location>
        <begin position="504"/>
        <end position="531"/>
    </location>
</feature>
<dbReference type="AlphaFoldDB" id="A0A3R7LS69"/>
<feature type="transmembrane region" description="Helical" evidence="2">
    <location>
        <begin position="181"/>
        <end position="202"/>
    </location>
</feature>
<evidence type="ECO:0000313" key="3">
    <source>
        <dbReference type="EMBL" id="ROT62999.1"/>
    </source>
</evidence>
<evidence type="ECO:0000256" key="1">
    <source>
        <dbReference type="SAM" id="MobiDB-lite"/>
    </source>
</evidence>
<keyword evidence="4" id="KW-1185">Reference proteome</keyword>
<organism evidence="3 4">
    <name type="scientific">Penaeus vannamei</name>
    <name type="common">Whiteleg shrimp</name>
    <name type="synonym">Litopenaeus vannamei</name>
    <dbReference type="NCBI Taxonomy" id="6689"/>
    <lineage>
        <taxon>Eukaryota</taxon>
        <taxon>Metazoa</taxon>
        <taxon>Ecdysozoa</taxon>
        <taxon>Arthropoda</taxon>
        <taxon>Crustacea</taxon>
        <taxon>Multicrustacea</taxon>
        <taxon>Malacostraca</taxon>
        <taxon>Eumalacostraca</taxon>
        <taxon>Eucarida</taxon>
        <taxon>Decapoda</taxon>
        <taxon>Dendrobranchiata</taxon>
        <taxon>Penaeoidea</taxon>
        <taxon>Penaeidae</taxon>
        <taxon>Penaeus</taxon>
    </lineage>
</organism>
<dbReference type="EMBL" id="QCYY01003507">
    <property type="protein sequence ID" value="ROT62999.1"/>
    <property type="molecule type" value="Genomic_DNA"/>
</dbReference>
<reference evidence="3 4" key="2">
    <citation type="submission" date="2019-01" db="EMBL/GenBank/DDBJ databases">
        <title>The decoding of complex shrimp genome reveals the adaptation for benthos swimmer, frequently molting mechanism and breeding impact on genome.</title>
        <authorList>
            <person name="Sun Y."/>
            <person name="Gao Y."/>
            <person name="Yu Y."/>
        </authorList>
    </citation>
    <scope>NUCLEOTIDE SEQUENCE [LARGE SCALE GENOMIC DNA]</scope>
    <source>
        <tissue evidence="3">Muscle</tissue>
    </source>
</reference>
<gene>
    <name evidence="3" type="ORF">C7M84_019130</name>
</gene>
<dbReference type="Proteomes" id="UP000283509">
    <property type="component" value="Unassembled WGS sequence"/>
</dbReference>
<protein>
    <submittedName>
        <fullName evidence="3">Uncharacterized protein</fullName>
    </submittedName>
</protein>
<sequence>MLLFYPSLLVLFSYFSLVSIRPFILLSFFSLLSIPSSRFSLLLFSPFYPSLSSYSPSFLSFLSLPLDLFSFFSLLPRSLDLFSSFSPPTLSPSLSAHARHSPSIVDLALQCHIPCSNPSSTLPPPTPSAGLGLRLPPVCLSFRFRCGFLRGSLSVGCLPLPSSLFLLFFSLIFLSSLFHNIFLILSSPSLITSLLLFVRFVPFPLPSSLFLLFFSLIFLSSLFHNIFLILSSPSLPFQPTSSSSSYSSFFFPHHLFPSLLSFPFLPPRFTHPLPLLSDYGPENGWLRFLPTGRGPEGRPAVNRPLSARSLESPSKEDTAIQNRFDYMCVSPQQGDGIHRGLTCHLSLVSVEYGFILIVNILFGTGGSLIDGWMGMLRHRSPPPPPTTPLLLPPLPALSSSSLGFSFLSVSRVCLSFFLPPASSLLFPLSSSLGFSFLFISRVCLLSFLPPASSLLSCSPFPHSSSCGFSFLSFACLSSFFPPSPPSLSWPPFPPISSSLVAPSYLFRVFVFFLSSPLLTPFLFPFPPILLLDAGDPMMQGECSISTPTLVTYAHPSPTGGG</sequence>
<feature type="transmembrane region" description="Helical" evidence="2">
    <location>
        <begin position="424"/>
        <end position="448"/>
    </location>
</feature>
<feature type="transmembrane region" description="Helical" evidence="2">
    <location>
        <begin position="209"/>
        <end position="230"/>
    </location>
</feature>
<feature type="region of interest" description="Disordered" evidence="1">
    <location>
        <begin position="296"/>
        <end position="316"/>
    </location>
</feature>
<comment type="caution">
    <text evidence="3">The sequence shown here is derived from an EMBL/GenBank/DDBJ whole genome shotgun (WGS) entry which is preliminary data.</text>
</comment>
<feature type="transmembrane region" description="Helical" evidence="2">
    <location>
        <begin position="352"/>
        <end position="373"/>
    </location>
</feature>
<proteinExistence type="predicted"/>
<keyword evidence="2" id="KW-0812">Transmembrane</keyword>
<feature type="transmembrane region" description="Helical" evidence="2">
    <location>
        <begin position="12"/>
        <end position="34"/>
    </location>
</feature>
<name>A0A3R7LS69_PENVA</name>
<keyword evidence="2" id="KW-1133">Transmembrane helix</keyword>